<proteinExistence type="predicted"/>
<dbReference type="InterPro" id="IPR024753">
    <property type="entry name" value="AriR"/>
</dbReference>
<name>A0AB39VNC9_9GAMM</name>
<dbReference type="EMBL" id="CP165628">
    <property type="protein sequence ID" value="XDU71091.1"/>
    <property type="molecule type" value="Genomic_DNA"/>
</dbReference>
<dbReference type="GO" id="GO:0071468">
    <property type="term" value="P:cellular response to acidic pH"/>
    <property type="evidence" value="ECO:0007669"/>
    <property type="project" value="InterPro"/>
</dbReference>
<accession>A0AB39VNC9</accession>
<reference evidence="1" key="1">
    <citation type="submission" date="2024-07" db="EMBL/GenBank/DDBJ databases">
        <authorList>
            <person name="Biller S.J."/>
        </authorList>
    </citation>
    <scope>NUCLEOTIDE SEQUENCE</scope>
    <source>
        <strain evidence="1">WC2420</strain>
    </source>
</reference>
<dbReference type="RefSeq" id="WP_009635842.1">
    <property type="nucleotide sequence ID" value="NZ_CP165628.1"/>
</dbReference>
<dbReference type="Gene3D" id="1.20.5.5260">
    <property type="match status" value="1"/>
</dbReference>
<organism evidence="1">
    <name type="scientific">Rouxiella sp. WC2420</name>
    <dbReference type="NCBI Taxonomy" id="3234145"/>
    <lineage>
        <taxon>Bacteria</taxon>
        <taxon>Pseudomonadati</taxon>
        <taxon>Pseudomonadota</taxon>
        <taxon>Gammaproteobacteria</taxon>
        <taxon>Enterobacterales</taxon>
        <taxon>Yersiniaceae</taxon>
        <taxon>Rouxiella</taxon>
    </lineage>
</organism>
<dbReference type="Pfam" id="PF10798">
    <property type="entry name" value="YmgB"/>
    <property type="match status" value="1"/>
</dbReference>
<dbReference type="AlphaFoldDB" id="A0AB39VNC9"/>
<evidence type="ECO:0000313" key="1">
    <source>
        <dbReference type="EMBL" id="XDU71091.1"/>
    </source>
</evidence>
<protein>
    <submittedName>
        <fullName evidence="1">Biofilm development regulator YmgB/AriR family protein</fullName>
    </submittedName>
</protein>
<sequence>MSQINSVELGGSRFNSTVYISESDVIQDIKIELASSGRLVNNKAIMIKLLERLETEKDVVQSDIFRNALEHVVYRTPDDLI</sequence>
<gene>
    <name evidence="1" type="ORF">AB3G37_16190</name>
</gene>